<organism evidence="6 7">
    <name type="scientific">Babesia ovata</name>
    <dbReference type="NCBI Taxonomy" id="189622"/>
    <lineage>
        <taxon>Eukaryota</taxon>
        <taxon>Sar</taxon>
        <taxon>Alveolata</taxon>
        <taxon>Apicomplexa</taxon>
        <taxon>Aconoidasida</taxon>
        <taxon>Piroplasmida</taxon>
        <taxon>Babesiidae</taxon>
        <taxon>Babesia</taxon>
    </lineage>
</organism>
<dbReference type="InterPro" id="IPR005024">
    <property type="entry name" value="Snf7_fam"/>
</dbReference>
<dbReference type="GO" id="GO:0007034">
    <property type="term" value="P:vacuolar transport"/>
    <property type="evidence" value="ECO:0007669"/>
    <property type="project" value="InterPro"/>
</dbReference>
<dbReference type="InterPro" id="IPR036551">
    <property type="entry name" value="Flavin_trans-like"/>
</dbReference>
<dbReference type="PANTHER" id="PTHR14359:SF6">
    <property type="entry name" value="PHOSPHOPANTOTHENOYLCYSTEINE DECARBOXYLASE"/>
    <property type="match status" value="1"/>
</dbReference>
<dbReference type="AlphaFoldDB" id="A0A2H6KCS8"/>
<comment type="caution">
    <text evidence="6">The sequence shown here is derived from an EMBL/GenBank/DDBJ whole genome shotgun (WGS) entry which is preliminary data.</text>
</comment>
<dbReference type="RefSeq" id="XP_028867044.1">
    <property type="nucleotide sequence ID" value="XM_029011211.1"/>
</dbReference>
<dbReference type="GO" id="GO:0015937">
    <property type="term" value="P:coenzyme A biosynthetic process"/>
    <property type="evidence" value="ECO:0007669"/>
    <property type="project" value="UniProtKB-KW"/>
</dbReference>
<gene>
    <name evidence="6" type="ORF">BOVATA_022940</name>
</gene>
<dbReference type="Gene3D" id="6.10.140.1230">
    <property type="match status" value="1"/>
</dbReference>
<feature type="region of interest" description="Disordered" evidence="4">
    <location>
        <begin position="344"/>
        <end position="392"/>
    </location>
</feature>
<proteinExistence type="inferred from homology"/>
<accession>A0A2H6KCS8</accession>
<evidence type="ECO:0000259" key="5">
    <source>
        <dbReference type="Pfam" id="PF02441"/>
    </source>
</evidence>
<dbReference type="EMBL" id="BDSA01000002">
    <property type="protein sequence ID" value="GBE60801.1"/>
    <property type="molecule type" value="Genomic_DNA"/>
</dbReference>
<sequence length="392" mass="43983">MASQRNLLIGVTGSVAAIKLPEIIGEIKRHAEKNAQKVDIRAVATQSAIKLFKNSIETAGCEVLSDNDVEAPYTRGDPILHIELRRWADLFVICPLDCNTLAKIANGLCDNLLTDVARCWDFKKPIWVYPCMNPLMFQHPVTAEHISKLQSFGVKVTIVLKRNTLNCWSTLNERLRETKHEINRATRELERQRLKYEREEKTLIQKLKTEAKSGRMQNVRIMAKDLVRSRKLALHYAAMKSQMAGIMCQLQNAQSTNLMASSLKNVNKIISKVSNKTNIAEFQKIIQSLGRESEVINLKLDVMSEALDNSFMDVDSVDEEERIISQILEELGIDASAAIPSVTASPVKESATTVPVQADPVGPRDEMHDSPRPTSDDPDSIESRINNLRGKK</sequence>
<dbReference type="InterPro" id="IPR003382">
    <property type="entry name" value="Flavoprotein"/>
</dbReference>
<feature type="coiled-coil region" evidence="3">
    <location>
        <begin position="168"/>
        <end position="206"/>
    </location>
</feature>
<dbReference type="GO" id="GO:0010181">
    <property type="term" value="F:FMN binding"/>
    <property type="evidence" value="ECO:0007669"/>
    <property type="project" value="TreeGrafter"/>
</dbReference>
<reference evidence="6 7" key="1">
    <citation type="journal article" date="2017" name="BMC Genomics">
        <title>Whole-genome assembly of Babesia ovata and comparative genomics between closely related pathogens.</title>
        <authorList>
            <person name="Yamagishi J."/>
            <person name="Asada M."/>
            <person name="Hakimi H."/>
            <person name="Tanaka T.Q."/>
            <person name="Sugimoto C."/>
            <person name="Kawazu S."/>
        </authorList>
    </citation>
    <scope>NUCLEOTIDE SEQUENCE [LARGE SCALE GENOMIC DNA]</scope>
    <source>
        <strain evidence="6 7">Miyake</strain>
    </source>
</reference>
<dbReference type="Proteomes" id="UP000236319">
    <property type="component" value="Unassembled WGS sequence"/>
</dbReference>
<dbReference type="VEuPathDB" id="PiroplasmaDB:BOVATA_022940"/>
<evidence type="ECO:0000256" key="2">
    <source>
        <dbReference type="ARBA" id="ARBA00038350"/>
    </source>
</evidence>
<feature type="domain" description="Flavoprotein" evidence="5">
    <location>
        <begin position="6"/>
        <end position="161"/>
    </location>
</feature>
<dbReference type="PANTHER" id="PTHR14359">
    <property type="entry name" value="HOMO-OLIGOMERIC FLAVIN CONTAINING CYS DECARBOXYLASE FAMILY"/>
    <property type="match status" value="1"/>
</dbReference>
<keyword evidence="7" id="KW-1185">Reference proteome</keyword>
<feature type="compositionally biased region" description="Basic and acidic residues" evidence="4">
    <location>
        <begin position="362"/>
        <end position="375"/>
    </location>
</feature>
<dbReference type="GeneID" id="39874571"/>
<dbReference type="OrthoDB" id="1532798at2759"/>
<evidence type="ECO:0000256" key="3">
    <source>
        <dbReference type="SAM" id="Coils"/>
    </source>
</evidence>
<name>A0A2H6KCS8_9APIC</name>
<dbReference type="GO" id="GO:0004633">
    <property type="term" value="F:phosphopantothenoylcysteine decarboxylase activity"/>
    <property type="evidence" value="ECO:0007669"/>
    <property type="project" value="TreeGrafter"/>
</dbReference>
<evidence type="ECO:0000313" key="7">
    <source>
        <dbReference type="Proteomes" id="UP000236319"/>
    </source>
</evidence>
<comment type="similarity">
    <text evidence="2">Belongs to the HFCD (homooligomeric flavin containing Cys decarboxylase) superfamily.</text>
</comment>
<dbReference type="Pfam" id="PF02441">
    <property type="entry name" value="Flavoprotein"/>
    <property type="match status" value="1"/>
</dbReference>
<dbReference type="Gene3D" id="3.40.50.1950">
    <property type="entry name" value="Flavin prenyltransferase-like"/>
    <property type="match status" value="1"/>
</dbReference>
<keyword evidence="1" id="KW-0173">Coenzyme A biosynthesis</keyword>
<evidence type="ECO:0000256" key="4">
    <source>
        <dbReference type="SAM" id="MobiDB-lite"/>
    </source>
</evidence>
<dbReference type="SUPFAM" id="SSF52507">
    <property type="entry name" value="Homo-oligomeric flavin-containing Cys decarboxylases, HFCD"/>
    <property type="match status" value="1"/>
</dbReference>
<evidence type="ECO:0000313" key="6">
    <source>
        <dbReference type="EMBL" id="GBE60801.1"/>
    </source>
</evidence>
<protein>
    <submittedName>
        <fullName evidence="6">Phosphopantothenoylcysteine decarboxylase</fullName>
    </submittedName>
</protein>
<evidence type="ECO:0000256" key="1">
    <source>
        <dbReference type="ARBA" id="ARBA00022993"/>
    </source>
</evidence>
<dbReference type="GO" id="GO:0071513">
    <property type="term" value="C:phosphopantothenoylcysteine decarboxylase complex"/>
    <property type="evidence" value="ECO:0007669"/>
    <property type="project" value="TreeGrafter"/>
</dbReference>
<dbReference type="Pfam" id="PF03357">
    <property type="entry name" value="Snf7"/>
    <property type="match status" value="1"/>
</dbReference>
<keyword evidence="3" id="KW-0175">Coiled coil</keyword>